<evidence type="ECO:0000256" key="4">
    <source>
        <dbReference type="ARBA" id="ARBA00022840"/>
    </source>
</evidence>
<keyword evidence="4 7" id="KW-0067">ATP-binding</keyword>
<evidence type="ECO:0000259" key="9">
    <source>
        <dbReference type="PROSITE" id="PS51192"/>
    </source>
</evidence>
<keyword evidence="1 7" id="KW-0547">Nucleotide-binding</keyword>
<accession>A0A1F5EAI6</accession>
<dbReference type="GO" id="GO:0005829">
    <property type="term" value="C:cytosol"/>
    <property type="evidence" value="ECO:0007669"/>
    <property type="project" value="TreeGrafter"/>
</dbReference>
<feature type="domain" description="Helicase ATP-binding" evidence="9">
    <location>
        <begin position="83"/>
        <end position="252"/>
    </location>
</feature>
<evidence type="ECO:0008006" key="14">
    <source>
        <dbReference type="Google" id="ProtNLM"/>
    </source>
</evidence>
<dbReference type="GO" id="GO:0003676">
    <property type="term" value="F:nucleic acid binding"/>
    <property type="evidence" value="ECO:0007669"/>
    <property type="project" value="InterPro"/>
</dbReference>
<dbReference type="STRING" id="1797471.A3A71_03755"/>
<dbReference type="SMART" id="SM00490">
    <property type="entry name" value="HELICc"/>
    <property type="match status" value="1"/>
</dbReference>
<dbReference type="InterPro" id="IPR000629">
    <property type="entry name" value="RNA-helicase_DEAD-box_CS"/>
</dbReference>
<organism evidence="12 13">
    <name type="scientific">Candidatus Berkelbacteria bacterium RIFCSPLOWO2_01_FULL_50_28</name>
    <dbReference type="NCBI Taxonomy" id="1797471"/>
    <lineage>
        <taxon>Bacteria</taxon>
        <taxon>Candidatus Berkelbacteria</taxon>
    </lineage>
</organism>
<dbReference type="GO" id="GO:0016787">
    <property type="term" value="F:hydrolase activity"/>
    <property type="evidence" value="ECO:0007669"/>
    <property type="project" value="UniProtKB-KW"/>
</dbReference>
<dbReference type="InterPro" id="IPR014001">
    <property type="entry name" value="Helicase_ATP-bd"/>
</dbReference>
<evidence type="ECO:0000256" key="1">
    <source>
        <dbReference type="ARBA" id="ARBA00022741"/>
    </source>
</evidence>
<dbReference type="SUPFAM" id="SSF52540">
    <property type="entry name" value="P-loop containing nucleoside triphosphate hydrolases"/>
    <property type="match status" value="1"/>
</dbReference>
<dbReference type="PROSITE" id="PS51194">
    <property type="entry name" value="HELICASE_CTER"/>
    <property type="match status" value="1"/>
</dbReference>
<comment type="caution">
    <text evidence="12">The sequence shown here is derived from an EMBL/GenBank/DDBJ whole genome shotgun (WGS) entry which is preliminary data.</text>
</comment>
<dbReference type="GO" id="GO:0005524">
    <property type="term" value="F:ATP binding"/>
    <property type="evidence" value="ECO:0007669"/>
    <property type="project" value="UniProtKB-KW"/>
</dbReference>
<dbReference type="PANTHER" id="PTHR47959">
    <property type="entry name" value="ATP-DEPENDENT RNA HELICASE RHLE-RELATED"/>
    <property type="match status" value="1"/>
</dbReference>
<dbReference type="GO" id="GO:0003724">
    <property type="term" value="F:RNA helicase activity"/>
    <property type="evidence" value="ECO:0007669"/>
    <property type="project" value="InterPro"/>
</dbReference>
<dbReference type="InterPro" id="IPR050079">
    <property type="entry name" value="DEAD_box_RNA_helicase"/>
</dbReference>
<dbReference type="SMART" id="SM00487">
    <property type="entry name" value="DEXDc"/>
    <property type="match status" value="1"/>
</dbReference>
<dbReference type="AlphaFoldDB" id="A0A1F5EAI6"/>
<evidence type="ECO:0000256" key="2">
    <source>
        <dbReference type="ARBA" id="ARBA00022801"/>
    </source>
</evidence>
<dbReference type="InterPro" id="IPR014014">
    <property type="entry name" value="RNA_helicase_DEAD_Q_motif"/>
</dbReference>
<name>A0A1F5EAI6_9BACT</name>
<dbReference type="PROSITE" id="PS51192">
    <property type="entry name" value="HELICASE_ATP_BIND_1"/>
    <property type="match status" value="1"/>
</dbReference>
<protein>
    <recommendedName>
        <fullName evidence="14">RNA helicase</fullName>
    </recommendedName>
</protein>
<dbReference type="PROSITE" id="PS51195">
    <property type="entry name" value="Q_MOTIF"/>
    <property type="match status" value="1"/>
</dbReference>
<feature type="domain" description="DEAD-box RNA helicase Q" evidence="11">
    <location>
        <begin position="52"/>
        <end position="80"/>
    </location>
</feature>
<comment type="similarity">
    <text evidence="5 7">Belongs to the DEAD box helicase family.</text>
</comment>
<dbReference type="CDD" id="cd00268">
    <property type="entry name" value="DEADc"/>
    <property type="match status" value="1"/>
</dbReference>
<evidence type="ECO:0000256" key="7">
    <source>
        <dbReference type="RuleBase" id="RU000492"/>
    </source>
</evidence>
<dbReference type="Pfam" id="PF00270">
    <property type="entry name" value="DEAD"/>
    <property type="match status" value="1"/>
</dbReference>
<reference evidence="12 13" key="1">
    <citation type="journal article" date="2016" name="Nat. Commun.">
        <title>Thousands of microbial genomes shed light on interconnected biogeochemical processes in an aquifer system.</title>
        <authorList>
            <person name="Anantharaman K."/>
            <person name="Brown C.T."/>
            <person name="Hug L.A."/>
            <person name="Sharon I."/>
            <person name="Castelle C.J."/>
            <person name="Probst A.J."/>
            <person name="Thomas B.C."/>
            <person name="Singh A."/>
            <person name="Wilkins M.J."/>
            <person name="Karaoz U."/>
            <person name="Brodie E.L."/>
            <person name="Williams K.H."/>
            <person name="Hubbard S.S."/>
            <person name="Banfield J.F."/>
        </authorList>
    </citation>
    <scope>NUCLEOTIDE SEQUENCE [LARGE SCALE GENOMIC DNA]</scope>
</reference>
<dbReference type="InterPro" id="IPR027417">
    <property type="entry name" value="P-loop_NTPase"/>
</dbReference>
<feature type="short sequence motif" description="Q motif" evidence="6">
    <location>
        <begin position="52"/>
        <end position="80"/>
    </location>
</feature>
<dbReference type="InterPro" id="IPR011545">
    <property type="entry name" value="DEAD/DEAH_box_helicase_dom"/>
</dbReference>
<evidence type="ECO:0000256" key="3">
    <source>
        <dbReference type="ARBA" id="ARBA00022806"/>
    </source>
</evidence>
<feature type="region of interest" description="Disordered" evidence="8">
    <location>
        <begin position="1"/>
        <end position="26"/>
    </location>
</feature>
<gene>
    <name evidence="12" type="ORF">A3A71_03755</name>
</gene>
<dbReference type="Pfam" id="PF00271">
    <property type="entry name" value="Helicase_C"/>
    <property type="match status" value="1"/>
</dbReference>
<dbReference type="InterPro" id="IPR044742">
    <property type="entry name" value="DEAD/DEAH_RhlB"/>
</dbReference>
<evidence type="ECO:0000313" key="12">
    <source>
        <dbReference type="EMBL" id="OGD64264.1"/>
    </source>
</evidence>
<evidence type="ECO:0000259" key="11">
    <source>
        <dbReference type="PROSITE" id="PS51195"/>
    </source>
</evidence>
<dbReference type="PANTHER" id="PTHR47959:SF13">
    <property type="entry name" value="ATP-DEPENDENT RNA HELICASE RHLE"/>
    <property type="match status" value="1"/>
</dbReference>
<feature type="domain" description="Helicase C-terminal" evidence="10">
    <location>
        <begin position="262"/>
        <end position="397"/>
    </location>
</feature>
<dbReference type="EMBL" id="MEZX01000003">
    <property type="protein sequence ID" value="OGD64264.1"/>
    <property type="molecule type" value="Genomic_DNA"/>
</dbReference>
<evidence type="ECO:0000259" key="10">
    <source>
        <dbReference type="PROSITE" id="PS51194"/>
    </source>
</evidence>
<dbReference type="Gene3D" id="3.40.50.300">
    <property type="entry name" value="P-loop containing nucleotide triphosphate hydrolases"/>
    <property type="match status" value="2"/>
</dbReference>
<proteinExistence type="inferred from homology"/>
<dbReference type="PROSITE" id="PS00039">
    <property type="entry name" value="DEAD_ATP_HELICASE"/>
    <property type="match status" value="1"/>
</dbReference>
<evidence type="ECO:0000313" key="13">
    <source>
        <dbReference type="Proteomes" id="UP000177481"/>
    </source>
</evidence>
<dbReference type="InterPro" id="IPR001650">
    <property type="entry name" value="Helicase_C-like"/>
</dbReference>
<evidence type="ECO:0000256" key="5">
    <source>
        <dbReference type="ARBA" id="ARBA00038437"/>
    </source>
</evidence>
<dbReference type="CDD" id="cd18787">
    <property type="entry name" value="SF2_C_DEAD"/>
    <property type="match status" value="1"/>
</dbReference>
<evidence type="ECO:0000256" key="8">
    <source>
        <dbReference type="SAM" id="MobiDB-lite"/>
    </source>
</evidence>
<evidence type="ECO:0000256" key="6">
    <source>
        <dbReference type="PROSITE-ProRule" id="PRU00552"/>
    </source>
</evidence>
<keyword evidence="2 7" id="KW-0378">Hydrolase</keyword>
<dbReference type="Proteomes" id="UP000177481">
    <property type="component" value="Unassembled WGS sequence"/>
</dbReference>
<sequence length="397" mass="44316">MNNTMRSRSRGFGNSRGFGSRSRQPRFSSVHSSMYVNKSVDVPDQAQEPITHRFEDFVLSPIVLERVVARGYVTPTPIQDKAIPIVMTGRDVIGIADTGTGKTAAFLLPLLDKMLKDRLQKALIVVPTRELAVQIDDELKAFSRGMNIHSALCLGGSGYGTQLNALRRNPQFVIGTPGRLKDHVGQRSLRLHDFNNLVLDEADRMVDMGFINDVRELISKLPQVRQSLFFSATISPEVRALIQSFTTNPETISVKKRETSQNVDQDIVRFTDTFHKMTLLHNILLQEDAKKVLIFGRTKHGVQKLNDALMERGFGTASIHGNKSQSQRQRALKDFKEDRVEILVATDVAARGLDIPDVSHVINFDTPENYADYIHRIGRTGRINKAGKALTFVGIGA</sequence>
<keyword evidence="3 7" id="KW-0347">Helicase</keyword>
<feature type="compositionally biased region" description="Low complexity" evidence="8">
    <location>
        <begin position="10"/>
        <end position="22"/>
    </location>
</feature>